<dbReference type="SUPFAM" id="SSF48264">
    <property type="entry name" value="Cytochrome P450"/>
    <property type="match status" value="1"/>
</dbReference>
<dbReference type="InterPro" id="IPR017972">
    <property type="entry name" value="Cyt_P450_CS"/>
</dbReference>
<sequence length="486" mass="57173">LSIWRSKYSILMPGNRPRFFNPLGDATQFLFIHLTSPSRDSLDHSFFKYLADSFSKYGHKSLYCMWMLYEPFVMFSKADAVKELLKGTAINEKCWVYDFTKALFGTGLLTSGGTKWKSRRKLLNPCFHTDILKDFQEVFDNHAQKLANFFQCETENEFTYIDTPLKLSTLDMICETICGASVGAFENQNSEYIKAISRLSEIFMVRVYNFFLWPEFIYKRTHYYKEQVHYLKVLQDFSRSVIREKKDRYQKGGNNSDKRKRKALMDMLLDRHFEFQDLNEEDIREEVDTFIMEGHDTTAVSLMWTLFLIGHHPDVQSKLHEELDRTFGKDVDTPISVNDLNHLDYMECVIKESNRIYTIVPIYGRQFYEDTTICGYTIPKGSSGIVLSYYLHRDETVFPDPEKFDPDRFLPENEINIPDFAYIPFSAGPRNCIGQKFAMMEMKTILVAILRRFEVHSLDGRDKVLPLMQVTLNPSIRIRIRFRCRQ</sequence>
<comment type="similarity">
    <text evidence="3 10">Belongs to the cytochrome P450 family.</text>
</comment>
<keyword evidence="4 9" id="KW-0349">Heme</keyword>
<evidence type="ECO:0000256" key="5">
    <source>
        <dbReference type="ARBA" id="ARBA00022824"/>
    </source>
</evidence>
<evidence type="ECO:0000256" key="8">
    <source>
        <dbReference type="ARBA" id="ARBA00023136"/>
    </source>
</evidence>
<evidence type="ECO:0000256" key="1">
    <source>
        <dbReference type="ARBA" id="ARBA00001971"/>
    </source>
</evidence>
<dbReference type="GO" id="GO:0004497">
    <property type="term" value="F:monooxygenase activity"/>
    <property type="evidence" value="ECO:0007669"/>
    <property type="project" value="UniProtKB-KW"/>
</dbReference>
<feature type="binding site" description="axial binding residue" evidence="9">
    <location>
        <position position="432"/>
    </location>
    <ligand>
        <name>heme</name>
        <dbReference type="ChEBI" id="CHEBI:30413"/>
    </ligand>
    <ligandPart>
        <name>Fe</name>
        <dbReference type="ChEBI" id="CHEBI:18248"/>
    </ligandPart>
</feature>
<gene>
    <name evidence="11" type="primary">CYP4V2_26</name>
    <name evidence="11" type="ORF">AVEN_4169-2_1</name>
</gene>
<keyword evidence="8" id="KW-0472">Membrane</keyword>
<comment type="caution">
    <text evidence="11">The sequence shown here is derived from an EMBL/GenBank/DDBJ whole genome shotgun (WGS) entry which is preliminary data.</text>
</comment>
<dbReference type="InterPro" id="IPR050196">
    <property type="entry name" value="Cytochrome_P450_Monoox"/>
</dbReference>
<dbReference type="PANTHER" id="PTHR24291">
    <property type="entry name" value="CYTOCHROME P450 FAMILY 4"/>
    <property type="match status" value="1"/>
</dbReference>
<dbReference type="GO" id="GO:0005506">
    <property type="term" value="F:iron ion binding"/>
    <property type="evidence" value="ECO:0007669"/>
    <property type="project" value="InterPro"/>
</dbReference>
<evidence type="ECO:0000313" key="12">
    <source>
        <dbReference type="Proteomes" id="UP000499080"/>
    </source>
</evidence>
<comment type="cofactor">
    <cofactor evidence="1 9">
        <name>heme</name>
        <dbReference type="ChEBI" id="CHEBI:30413"/>
    </cofactor>
</comment>
<dbReference type="PANTHER" id="PTHR24291:SF189">
    <property type="entry name" value="CYTOCHROME P450 4C3-RELATED"/>
    <property type="match status" value="1"/>
</dbReference>
<protein>
    <submittedName>
        <fullName evidence="11">Cytochrome P450 4V2</fullName>
    </submittedName>
</protein>
<organism evidence="11 12">
    <name type="scientific">Araneus ventricosus</name>
    <name type="common">Orbweaver spider</name>
    <name type="synonym">Epeira ventricosa</name>
    <dbReference type="NCBI Taxonomy" id="182803"/>
    <lineage>
        <taxon>Eukaryota</taxon>
        <taxon>Metazoa</taxon>
        <taxon>Ecdysozoa</taxon>
        <taxon>Arthropoda</taxon>
        <taxon>Chelicerata</taxon>
        <taxon>Arachnida</taxon>
        <taxon>Araneae</taxon>
        <taxon>Araneomorphae</taxon>
        <taxon>Entelegynae</taxon>
        <taxon>Araneoidea</taxon>
        <taxon>Araneidae</taxon>
        <taxon>Araneus</taxon>
    </lineage>
</organism>
<dbReference type="InterPro" id="IPR001128">
    <property type="entry name" value="Cyt_P450"/>
</dbReference>
<dbReference type="GO" id="GO:0020037">
    <property type="term" value="F:heme binding"/>
    <property type="evidence" value="ECO:0007669"/>
    <property type="project" value="InterPro"/>
</dbReference>
<accession>A0A4Y2FL04</accession>
<dbReference type="Pfam" id="PF00067">
    <property type="entry name" value="p450"/>
    <property type="match status" value="1"/>
</dbReference>
<dbReference type="GO" id="GO:0005789">
    <property type="term" value="C:endoplasmic reticulum membrane"/>
    <property type="evidence" value="ECO:0007669"/>
    <property type="project" value="UniProtKB-SubCell"/>
</dbReference>
<evidence type="ECO:0000256" key="9">
    <source>
        <dbReference type="PIRSR" id="PIRSR602401-1"/>
    </source>
</evidence>
<dbReference type="PRINTS" id="PR00463">
    <property type="entry name" value="EP450I"/>
</dbReference>
<evidence type="ECO:0000313" key="11">
    <source>
        <dbReference type="EMBL" id="GBM41145.1"/>
    </source>
</evidence>
<proteinExistence type="inferred from homology"/>
<dbReference type="PROSITE" id="PS00086">
    <property type="entry name" value="CYTOCHROME_P450"/>
    <property type="match status" value="1"/>
</dbReference>
<dbReference type="PRINTS" id="PR00385">
    <property type="entry name" value="P450"/>
</dbReference>
<evidence type="ECO:0000256" key="4">
    <source>
        <dbReference type="ARBA" id="ARBA00022617"/>
    </source>
</evidence>
<dbReference type="CDD" id="cd20628">
    <property type="entry name" value="CYP4"/>
    <property type="match status" value="1"/>
</dbReference>
<dbReference type="InterPro" id="IPR036396">
    <property type="entry name" value="Cyt_P450_sf"/>
</dbReference>
<evidence type="ECO:0000256" key="3">
    <source>
        <dbReference type="ARBA" id="ARBA00010617"/>
    </source>
</evidence>
<name>A0A4Y2FL04_ARAVE</name>
<dbReference type="EMBL" id="BGPR01000954">
    <property type="protein sequence ID" value="GBM41145.1"/>
    <property type="molecule type" value="Genomic_DNA"/>
</dbReference>
<keyword evidence="7 10" id="KW-0503">Monooxygenase</keyword>
<dbReference type="GO" id="GO:0016705">
    <property type="term" value="F:oxidoreductase activity, acting on paired donors, with incorporation or reduction of molecular oxygen"/>
    <property type="evidence" value="ECO:0007669"/>
    <property type="project" value="InterPro"/>
</dbReference>
<keyword evidence="9 10" id="KW-0479">Metal-binding</keyword>
<dbReference type="Proteomes" id="UP000499080">
    <property type="component" value="Unassembled WGS sequence"/>
</dbReference>
<keyword evidence="5" id="KW-0256">Endoplasmic reticulum</keyword>
<dbReference type="InterPro" id="IPR002401">
    <property type="entry name" value="Cyt_P450_E_grp-I"/>
</dbReference>
<evidence type="ECO:0000256" key="7">
    <source>
        <dbReference type="ARBA" id="ARBA00023033"/>
    </source>
</evidence>
<feature type="non-terminal residue" evidence="11">
    <location>
        <position position="1"/>
    </location>
</feature>
<evidence type="ECO:0000256" key="6">
    <source>
        <dbReference type="ARBA" id="ARBA00023004"/>
    </source>
</evidence>
<dbReference type="Gene3D" id="1.10.630.10">
    <property type="entry name" value="Cytochrome P450"/>
    <property type="match status" value="1"/>
</dbReference>
<evidence type="ECO:0000256" key="10">
    <source>
        <dbReference type="RuleBase" id="RU000461"/>
    </source>
</evidence>
<dbReference type="OrthoDB" id="6420458at2759"/>
<dbReference type="AlphaFoldDB" id="A0A4Y2FL04"/>
<keyword evidence="12" id="KW-1185">Reference proteome</keyword>
<evidence type="ECO:0000256" key="2">
    <source>
        <dbReference type="ARBA" id="ARBA00004586"/>
    </source>
</evidence>
<keyword evidence="6 9" id="KW-0408">Iron</keyword>
<comment type="subcellular location">
    <subcellularLocation>
        <location evidence="2">Endoplasmic reticulum membrane</location>
    </subcellularLocation>
</comment>
<reference evidence="11 12" key="1">
    <citation type="journal article" date="2019" name="Sci. Rep.">
        <title>Orb-weaving spider Araneus ventricosus genome elucidates the spidroin gene catalogue.</title>
        <authorList>
            <person name="Kono N."/>
            <person name="Nakamura H."/>
            <person name="Ohtoshi R."/>
            <person name="Moran D.A.P."/>
            <person name="Shinohara A."/>
            <person name="Yoshida Y."/>
            <person name="Fujiwara M."/>
            <person name="Mori M."/>
            <person name="Tomita M."/>
            <person name="Arakawa K."/>
        </authorList>
    </citation>
    <scope>NUCLEOTIDE SEQUENCE [LARGE SCALE GENOMIC DNA]</scope>
</reference>
<keyword evidence="10" id="KW-0560">Oxidoreductase</keyword>